<dbReference type="InterPro" id="IPR011989">
    <property type="entry name" value="ARM-like"/>
</dbReference>
<dbReference type="AlphaFoldDB" id="A0AAV3Y3D4"/>
<dbReference type="GO" id="GO:0044782">
    <property type="term" value="P:cilium organization"/>
    <property type="evidence" value="ECO:0007669"/>
    <property type="project" value="TreeGrafter"/>
</dbReference>
<name>A0AAV3Y3D4_9GAST</name>
<protein>
    <submittedName>
        <fullName evidence="2">Armadillo repeat-containing protein 2</fullName>
    </submittedName>
</protein>
<dbReference type="Proteomes" id="UP000735302">
    <property type="component" value="Unassembled WGS sequence"/>
</dbReference>
<dbReference type="Gene3D" id="1.25.10.10">
    <property type="entry name" value="Leucine-rich Repeat Variant"/>
    <property type="match status" value="2"/>
</dbReference>
<proteinExistence type="predicted"/>
<feature type="compositionally biased region" description="Low complexity" evidence="1">
    <location>
        <begin position="153"/>
        <end position="164"/>
    </location>
</feature>
<sequence>MGGPLPSDLLYCVREPPHGPIVFESRGKHLLFNMESKKTNKPFYALPEKMPTSSQIVSAARSSLRTFDTCRPNTPRDEQRHLFPSSTNRAPESRPPSSFSLTSRHFDGTDSRPVSGTRLSPLDHHPKPVNPADLENILVPRPPPTDIAKSGSRRSSSGRPRVPSALSIDGSEFAAQRSGQGDDLNTENFRHPVEPASVVGAGDHTPDADPSVKSTSRAPAGVPLPSSAGSDTRSGSAGSRKSSAGKSSRTSSAGKREAEEQDEFYSREIEPMVSELASLTKKKDCSRIQELAGQIYSALESRGFFTKQFQHRSHILKVIFKLLDVEEPRVLLRLARLILGFKVSGNNLLNVCKLVFKVARNDKNDPFFLEENILNLLLETIRNADPVASCEALIYCVGAIKFLTGNADILKRLAKLDCIKTLAFLLHGINKVNRESVKPIDQYGHILVQLAAALRNLADTSSGRDRFLTHNVIGGLVTLMDLYPGDSDLMLYISRIFSKITLHADCCSVLANQQMCYRAFVNLLKRHLLKEDLVVRLCFVLGNLTIKNDSARLKLFQEVDSIETLLLILKTYLELDREGKTSASGNVEEKQLNGNVEGDGGTPVSKVEDVLIKVMRVLANLSINEDVGSTMADNSDFTQLLLSVVEHKDITDHEDVMTNAVVAINNMSFYTTKDAKKMDAHLGMAQSLLKLILSDNMEGLLEAARVFGNLTRHREVRDFLSQNKVDAVMITLLDSGNRELVFIACGVLINFMLDEDKRPLLKNEGGIKKLIDVLRDFGREDWQLSGCVCKVLVNYSSRIHSSVGSFGEAEVAELSDLLTEYLDKDCALSESLANAADEEMREYIEDAWHDEFYQVGEQLLKRIEAHSSPLEPLQAPS</sequence>
<dbReference type="InterPro" id="IPR038905">
    <property type="entry name" value="ARMC2"/>
</dbReference>
<dbReference type="InterPro" id="IPR000225">
    <property type="entry name" value="Armadillo"/>
</dbReference>
<feature type="compositionally biased region" description="Polar residues" evidence="1">
    <location>
        <begin position="54"/>
        <end position="66"/>
    </location>
</feature>
<dbReference type="SUPFAM" id="SSF48371">
    <property type="entry name" value="ARM repeat"/>
    <property type="match status" value="1"/>
</dbReference>
<feature type="compositionally biased region" description="Basic and acidic residues" evidence="1">
    <location>
        <begin position="254"/>
        <end position="265"/>
    </location>
</feature>
<dbReference type="PANTHER" id="PTHR21356">
    <property type="entry name" value="ARMADILLO REPEAT CONTAINING 2"/>
    <property type="match status" value="1"/>
</dbReference>
<feature type="region of interest" description="Disordered" evidence="1">
    <location>
        <begin position="54"/>
        <end position="265"/>
    </location>
</feature>
<feature type="compositionally biased region" description="Low complexity" evidence="1">
    <location>
        <begin position="232"/>
        <end position="253"/>
    </location>
</feature>
<gene>
    <name evidence="2" type="ORF">PoB_000400900</name>
</gene>
<evidence type="ECO:0000313" key="3">
    <source>
        <dbReference type="Proteomes" id="UP000735302"/>
    </source>
</evidence>
<dbReference type="PANTHER" id="PTHR21356:SF1">
    <property type="entry name" value="ARMADILLO REPEAT-CONTAINING PROTEIN 2"/>
    <property type="match status" value="1"/>
</dbReference>
<reference evidence="2 3" key="1">
    <citation type="journal article" date="2021" name="Elife">
        <title>Chloroplast acquisition without the gene transfer in kleptoplastic sea slugs, Plakobranchus ocellatus.</title>
        <authorList>
            <person name="Maeda T."/>
            <person name="Takahashi S."/>
            <person name="Yoshida T."/>
            <person name="Shimamura S."/>
            <person name="Takaki Y."/>
            <person name="Nagai Y."/>
            <person name="Toyoda A."/>
            <person name="Suzuki Y."/>
            <person name="Arimoto A."/>
            <person name="Ishii H."/>
            <person name="Satoh N."/>
            <person name="Nishiyama T."/>
            <person name="Hasebe M."/>
            <person name="Maruyama T."/>
            <person name="Minagawa J."/>
            <person name="Obokata J."/>
            <person name="Shigenobu S."/>
        </authorList>
    </citation>
    <scope>NUCLEOTIDE SEQUENCE [LARGE SCALE GENOMIC DNA]</scope>
</reference>
<dbReference type="InterPro" id="IPR016024">
    <property type="entry name" value="ARM-type_fold"/>
</dbReference>
<dbReference type="SMART" id="SM00185">
    <property type="entry name" value="ARM"/>
    <property type="match status" value="5"/>
</dbReference>
<evidence type="ECO:0000256" key="1">
    <source>
        <dbReference type="SAM" id="MobiDB-lite"/>
    </source>
</evidence>
<organism evidence="2 3">
    <name type="scientific">Plakobranchus ocellatus</name>
    <dbReference type="NCBI Taxonomy" id="259542"/>
    <lineage>
        <taxon>Eukaryota</taxon>
        <taxon>Metazoa</taxon>
        <taxon>Spiralia</taxon>
        <taxon>Lophotrochozoa</taxon>
        <taxon>Mollusca</taxon>
        <taxon>Gastropoda</taxon>
        <taxon>Heterobranchia</taxon>
        <taxon>Euthyneura</taxon>
        <taxon>Panpulmonata</taxon>
        <taxon>Sacoglossa</taxon>
        <taxon>Placobranchoidea</taxon>
        <taxon>Plakobranchidae</taxon>
        <taxon>Plakobranchus</taxon>
    </lineage>
</organism>
<evidence type="ECO:0000313" key="2">
    <source>
        <dbReference type="EMBL" id="GFN77503.1"/>
    </source>
</evidence>
<comment type="caution">
    <text evidence="2">The sequence shown here is derived from an EMBL/GenBank/DDBJ whole genome shotgun (WGS) entry which is preliminary data.</text>
</comment>
<keyword evidence="3" id="KW-1185">Reference proteome</keyword>
<dbReference type="EMBL" id="BLXT01000480">
    <property type="protein sequence ID" value="GFN77503.1"/>
    <property type="molecule type" value="Genomic_DNA"/>
</dbReference>
<accession>A0AAV3Y3D4</accession>
<feature type="compositionally biased region" description="Polar residues" evidence="1">
    <location>
        <begin position="84"/>
        <end position="103"/>
    </location>
</feature>